<protein>
    <recommendedName>
        <fullName evidence="3">Rhodopsin domain-containing protein</fullName>
    </recommendedName>
</protein>
<dbReference type="InterPro" id="IPR049326">
    <property type="entry name" value="Rhodopsin_dom_fungi"/>
</dbReference>
<accession>A0A0A1UU48</accession>
<evidence type="ECO:0000313" key="4">
    <source>
        <dbReference type="EMBL" id="EXV00271.1"/>
    </source>
</evidence>
<sequence length="365" mass="40417">MAENHGAWLITAMAIFLPWSTLTFCVRVWAKLTSKDWGRDDYCISYALASALAHVALTCNAIQHGYGLPKAKIRVPDLEHVKAALYASQILYILSVGLCRVSAAFFIARMTYLGPQAKPAHVIATSSSLWILISVFVIAFRGPLDRPWEVLEGVEATGIVIELSLWALSIHLVCSVQMRVKKRAFIICAFGARLGTVPIIVCRVLCMAPRENSDPMLAGIIPSVLTQGAIHFSIMAGCITCLRPFLRTFNATYTVESRGTAACGDSRGQSAYYYRLETLKRVERNVIDSNDSANWRLFEDSYEGHAVVYPAKPHLATKDNSTSRHANRNPCARLRDEVMADEADGLDRSVIQRPTELPLRDEGEV</sequence>
<feature type="transmembrane region" description="Helical" evidence="2">
    <location>
        <begin position="216"/>
        <end position="242"/>
    </location>
</feature>
<proteinExistence type="predicted"/>
<feature type="transmembrane region" description="Helical" evidence="2">
    <location>
        <begin position="153"/>
        <end position="173"/>
    </location>
</feature>
<gene>
    <name evidence="4" type="ORF">X797_006716</name>
</gene>
<feature type="transmembrane region" description="Helical" evidence="2">
    <location>
        <begin position="185"/>
        <end position="210"/>
    </location>
</feature>
<keyword evidence="2" id="KW-0812">Transmembrane</keyword>
<reference evidence="4 5" key="1">
    <citation type="submission" date="2014-02" db="EMBL/GenBank/DDBJ databases">
        <title>The genome sequence of the entomopathogenic fungus Metarhizium robertsii ARSEF 2575.</title>
        <authorList>
            <person name="Giuliano Garisto Donzelli B."/>
            <person name="Roe B.A."/>
            <person name="Macmil S.L."/>
            <person name="Krasnoff S.B."/>
            <person name="Gibson D.M."/>
        </authorList>
    </citation>
    <scope>NUCLEOTIDE SEQUENCE [LARGE SCALE GENOMIC DNA]</scope>
    <source>
        <strain evidence="4 5">ARSEF 2575</strain>
    </source>
</reference>
<dbReference type="Proteomes" id="UP000030151">
    <property type="component" value="Unassembled WGS sequence"/>
</dbReference>
<evidence type="ECO:0000259" key="3">
    <source>
        <dbReference type="Pfam" id="PF20684"/>
    </source>
</evidence>
<dbReference type="HOGENOM" id="CLU_036632_4_0_1"/>
<feature type="transmembrane region" description="Helical" evidence="2">
    <location>
        <begin position="120"/>
        <end position="141"/>
    </location>
</feature>
<evidence type="ECO:0000313" key="5">
    <source>
        <dbReference type="Proteomes" id="UP000030151"/>
    </source>
</evidence>
<dbReference type="EMBL" id="JELW01000014">
    <property type="protein sequence ID" value="EXV00271.1"/>
    <property type="molecule type" value="Genomic_DNA"/>
</dbReference>
<keyword evidence="2" id="KW-0472">Membrane</keyword>
<feature type="transmembrane region" description="Helical" evidence="2">
    <location>
        <begin position="42"/>
        <end position="63"/>
    </location>
</feature>
<dbReference type="AlphaFoldDB" id="A0A0A1UU48"/>
<evidence type="ECO:0000256" key="2">
    <source>
        <dbReference type="SAM" id="Phobius"/>
    </source>
</evidence>
<dbReference type="Pfam" id="PF20684">
    <property type="entry name" value="Fung_rhodopsin"/>
    <property type="match status" value="1"/>
</dbReference>
<feature type="domain" description="Rhodopsin" evidence="3">
    <location>
        <begin position="26"/>
        <end position="247"/>
    </location>
</feature>
<dbReference type="PANTHER" id="PTHR39614">
    <property type="entry name" value="INTEGRAL MEMBRANE PROTEIN"/>
    <property type="match status" value="1"/>
</dbReference>
<feature type="region of interest" description="Disordered" evidence="1">
    <location>
        <begin position="345"/>
        <end position="365"/>
    </location>
</feature>
<feature type="transmembrane region" description="Helical" evidence="2">
    <location>
        <begin position="83"/>
        <end position="108"/>
    </location>
</feature>
<dbReference type="eggNOG" id="ENOG502RS55">
    <property type="taxonomic scope" value="Eukaryota"/>
</dbReference>
<name>A0A0A1UU48_9HYPO</name>
<organism evidence="4 5">
    <name type="scientific">Metarhizium robertsii</name>
    <dbReference type="NCBI Taxonomy" id="568076"/>
    <lineage>
        <taxon>Eukaryota</taxon>
        <taxon>Fungi</taxon>
        <taxon>Dikarya</taxon>
        <taxon>Ascomycota</taxon>
        <taxon>Pezizomycotina</taxon>
        <taxon>Sordariomycetes</taxon>
        <taxon>Hypocreomycetidae</taxon>
        <taxon>Hypocreales</taxon>
        <taxon>Clavicipitaceae</taxon>
        <taxon>Metarhizium</taxon>
    </lineage>
</organism>
<keyword evidence="2" id="KW-1133">Transmembrane helix</keyword>
<feature type="transmembrane region" description="Helical" evidence="2">
    <location>
        <begin position="6"/>
        <end position="30"/>
    </location>
</feature>
<dbReference type="OrthoDB" id="3918601at2759"/>
<comment type="caution">
    <text evidence="4">The sequence shown here is derived from an EMBL/GenBank/DDBJ whole genome shotgun (WGS) entry which is preliminary data.</text>
</comment>
<dbReference type="PANTHER" id="PTHR39614:SF2">
    <property type="entry name" value="INTEGRAL MEMBRANE PROTEIN"/>
    <property type="match status" value="1"/>
</dbReference>
<evidence type="ECO:0000256" key="1">
    <source>
        <dbReference type="SAM" id="MobiDB-lite"/>
    </source>
</evidence>